<dbReference type="STRING" id="1399968.CI15_15110"/>
<comment type="caution">
    <text evidence="3">The sequence shown here is derived from an EMBL/GenBank/DDBJ whole genome shotgun (WGS) entry which is preliminary data.</text>
</comment>
<dbReference type="Pfam" id="PF01636">
    <property type="entry name" value="APH"/>
    <property type="match status" value="1"/>
</dbReference>
<dbReference type="EMBL" id="LRBG01000012">
    <property type="protein sequence ID" value="KXU87474.1"/>
    <property type="molecule type" value="Genomic_DNA"/>
</dbReference>
<dbReference type="PANTHER" id="PTHR21064:SF6">
    <property type="entry name" value="AMINOGLYCOSIDE PHOSPHOTRANSFERASE DOMAIN-CONTAINING PROTEIN"/>
    <property type="match status" value="1"/>
</dbReference>
<reference evidence="3 4" key="1">
    <citation type="journal article" date="2015" name="Int. J. Syst. Evol. Microbiol.">
        <title>Burkholderia monticola sp. nov., isolated from mountain soil.</title>
        <authorList>
            <person name="Baek I."/>
            <person name="Seo B."/>
            <person name="Lee I."/>
            <person name="Yi H."/>
            <person name="Chun J."/>
        </authorList>
    </citation>
    <scope>NUCLEOTIDE SEQUENCE [LARGE SCALE GENOMIC DNA]</scope>
    <source>
        <strain evidence="3 4">JC2948</strain>
    </source>
</reference>
<protein>
    <recommendedName>
        <fullName evidence="2">Aminoglycoside phosphotransferase domain-containing protein</fullName>
    </recommendedName>
</protein>
<feature type="domain" description="Aminoglycoside phosphotransferase" evidence="2">
    <location>
        <begin position="36"/>
        <end position="281"/>
    </location>
</feature>
<dbReference type="SUPFAM" id="SSF56112">
    <property type="entry name" value="Protein kinase-like (PK-like)"/>
    <property type="match status" value="1"/>
</dbReference>
<accession>A0A149PR40</accession>
<dbReference type="RefSeq" id="WP_062129116.1">
    <property type="nucleotide sequence ID" value="NZ_LRBG01000012.1"/>
</dbReference>
<dbReference type="Gene3D" id="3.90.1200.10">
    <property type="match status" value="1"/>
</dbReference>
<evidence type="ECO:0000259" key="2">
    <source>
        <dbReference type="Pfam" id="PF01636"/>
    </source>
</evidence>
<dbReference type="Gene3D" id="3.30.200.20">
    <property type="entry name" value="Phosphorylase Kinase, domain 1"/>
    <property type="match status" value="1"/>
</dbReference>
<gene>
    <name evidence="3" type="ORF">CI15_15110</name>
</gene>
<dbReference type="GO" id="GO:0009088">
    <property type="term" value="P:threonine biosynthetic process"/>
    <property type="evidence" value="ECO:0007669"/>
    <property type="project" value="TreeGrafter"/>
</dbReference>
<evidence type="ECO:0000256" key="1">
    <source>
        <dbReference type="ARBA" id="ARBA00038240"/>
    </source>
</evidence>
<name>A0A149PR40_9BURK</name>
<keyword evidence="4" id="KW-1185">Reference proteome</keyword>
<dbReference type="OrthoDB" id="241498at2"/>
<dbReference type="InterPro" id="IPR050249">
    <property type="entry name" value="Pseudomonas-type_ThrB"/>
</dbReference>
<dbReference type="InterPro" id="IPR011009">
    <property type="entry name" value="Kinase-like_dom_sf"/>
</dbReference>
<comment type="similarity">
    <text evidence="1">Belongs to the pseudomonas-type ThrB family.</text>
</comment>
<dbReference type="GO" id="GO:0004413">
    <property type="term" value="F:homoserine kinase activity"/>
    <property type="evidence" value="ECO:0007669"/>
    <property type="project" value="TreeGrafter"/>
</dbReference>
<sequence length="340" mass="38609">MTRTEDARASEDAFALQSLASQALELWDLDRPTLEPIKIRENAVFRVDTRDGRRAVLRIHRLGYHDDAALHSEFEWMRALAGAGIEVPQVVSSREGRPFERVHSDALPAGRQIDVLEWVDGRQLGALESGLDGGEGDIAQRYHTLGGIAARMHNHTSAWRAPDGFQRHSWCEQGLAGDEPLWGRYWELEQLDASQRRLFERAREAIWADLNAYGKDAERFGLIHADLVPENVLVDGERVRVIDFDDAGFGWHLFDVATSLYFIRGEPYFDAARQAFVTGYRVHRALSDEQLRQLPLFMAARSTTYLGWVHRRKHTETAKTLTPVLIDYATSAVEDYLGGR</sequence>
<proteinExistence type="inferred from homology"/>
<organism evidence="3 4">
    <name type="scientific">Paraburkholderia monticola</name>
    <dbReference type="NCBI Taxonomy" id="1399968"/>
    <lineage>
        <taxon>Bacteria</taxon>
        <taxon>Pseudomonadati</taxon>
        <taxon>Pseudomonadota</taxon>
        <taxon>Betaproteobacteria</taxon>
        <taxon>Burkholderiales</taxon>
        <taxon>Burkholderiaceae</taxon>
        <taxon>Paraburkholderia</taxon>
    </lineage>
</organism>
<dbReference type="InterPro" id="IPR002575">
    <property type="entry name" value="Aminoglycoside_PTrfase"/>
</dbReference>
<dbReference type="Proteomes" id="UP000075613">
    <property type="component" value="Unassembled WGS sequence"/>
</dbReference>
<evidence type="ECO:0000313" key="3">
    <source>
        <dbReference type="EMBL" id="KXU87474.1"/>
    </source>
</evidence>
<dbReference type="AlphaFoldDB" id="A0A149PR40"/>
<evidence type="ECO:0000313" key="4">
    <source>
        <dbReference type="Proteomes" id="UP000075613"/>
    </source>
</evidence>
<dbReference type="PANTHER" id="PTHR21064">
    <property type="entry name" value="AMINOGLYCOSIDE PHOSPHOTRANSFERASE DOMAIN-CONTAINING PROTEIN-RELATED"/>
    <property type="match status" value="1"/>
</dbReference>